<accession>A0A1L1PJK2</accession>
<dbReference type="CDD" id="cd06170">
    <property type="entry name" value="LuxR_C_like"/>
    <property type="match status" value="1"/>
</dbReference>
<keyword evidence="7" id="KW-1185">Reference proteome</keyword>
<dbReference type="PANTHER" id="PTHR43214">
    <property type="entry name" value="TWO-COMPONENT RESPONSE REGULATOR"/>
    <property type="match status" value="1"/>
</dbReference>
<evidence type="ECO:0000259" key="4">
    <source>
        <dbReference type="PROSITE" id="PS50043"/>
    </source>
</evidence>
<evidence type="ECO:0000259" key="5">
    <source>
        <dbReference type="PROSITE" id="PS50110"/>
    </source>
</evidence>
<evidence type="ECO:0000313" key="6">
    <source>
        <dbReference type="EMBL" id="CDN89550.1"/>
    </source>
</evidence>
<feature type="modified residue" description="4-aspartylphosphate" evidence="3">
    <location>
        <position position="54"/>
    </location>
</feature>
<evidence type="ECO:0000313" key="7">
    <source>
        <dbReference type="Proteomes" id="UP000028878"/>
    </source>
</evidence>
<keyword evidence="1 3" id="KW-0597">Phosphoprotein</keyword>
<dbReference type="SUPFAM" id="SSF46894">
    <property type="entry name" value="C-terminal effector domain of the bipartite response regulators"/>
    <property type="match status" value="1"/>
</dbReference>
<dbReference type="InterPro" id="IPR011006">
    <property type="entry name" value="CheY-like_superfamily"/>
</dbReference>
<feature type="domain" description="HTH luxR-type" evidence="4">
    <location>
        <begin position="143"/>
        <end position="208"/>
    </location>
</feature>
<dbReference type="SMART" id="SM00421">
    <property type="entry name" value="HTH_LUXR"/>
    <property type="match status" value="1"/>
</dbReference>
<dbReference type="InterPro" id="IPR039420">
    <property type="entry name" value="WalR-like"/>
</dbReference>
<dbReference type="PROSITE" id="PS50110">
    <property type="entry name" value="RESPONSE_REGULATORY"/>
    <property type="match status" value="1"/>
</dbReference>
<proteinExistence type="predicted"/>
<feature type="domain" description="Response regulatory" evidence="5">
    <location>
        <begin position="3"/>
        <end position="119"/>
    </location>
</feature>
<name>A0A1L1PJK2_HYDIT</name>
<gene>
    <name evidence="6" type="ORF">BN948_03989</name>
</gene>
<dbReference type="InterPro" id="IPR001789">
    <property type="entry name" value="Sig_transdc_resp-reg_receiver"/>
</dbReference>
<dbReference type="EMBL" id="CCAE010000046">
    <property type="protein sequence ID" value="CDN89550.1"/>
    <property type="molecule type" value="Genomic_DNA"/>
</dbReference>
<dbReference type="Gene3D" id="3.40.50.2300">
    <property type="match status" value="1"/>
</dbReference>
<protein>
    <submittedName>
        <fullName evidence="6">LuxR family transcriptional regulator</fullName>
    </submittedName>
</protein>
<dbReference type="RefSeq" id="WP_009519855.1">
    <property type="nucleotide sequence ID" value="NZ_CCAE010000046.1"/>
</dbReference>
<dbReference type="Pfam" id="PF00072">
    <property type="entry name" value="Response_reg"/>
    <property type="match status" value="1"/>
</dbReference>
<dbReference type="GO" id="GO:0003677">
    <property type="term" value="F:DNA binding"/>
    <property type="evidence" value="ECO:0007669"/>
    <property type="project" value="UniProtKB-KW"/>
</dbReference>
<organism evidence="6 7">
    <name type="scientific">Hydrogenophaga intermedia</name>
    <dbReference type="NCBI Taxonomy" id="65786"/>
    <lineage>
        <taxon>Bacteria</taxon>
        <taxon>Pseudomonadati</taxon>
        <taxon>Pseudomonadota</taxon>
        <taxon>Betaproteobacteria</taxon>
        <taxon>Burkholderiales</taxon>
        <taxon>Comamonadaceae</taxon>
        <taxon>Hydrogenophaga</taxon>
    </lineage>
</organism>
<dbReference type="GO" id="GO:0006355">
    <property type="term" value="P:regulation of DNA-templated transcription"/>
    <property type="evidence" value="ECO:0007669"/>
    <property type="project" value="InterPro"/>
</dbReference>
<dbReference type="PROSITE" id="PS50043">
    <property type="entry name" value="HTH_LUXR_2"/>
    <property type="match status" value="1"/>
</dbReference>
<dbReference type="AlphaFoldDB" id="A0A1L1PJK2"/>
<reference evidence="7" key="1">
    <citation type="submission" date="2014-11" db="EMBL/GenBank/DDBJ databases">
        <title>Draft genome sequence of Hydrogenophaga intermedia S1.</title>
        <authorList>
            <person name="Gan H.M."/>
            <person name="Chew T.H."/>
            <person name="Stolz A."/>
        </authorList>
    </citation>
    <scope>NUCLEOTIDE SEQUENCE [LARGE SCALE GENOMIC DNA]</scope>
    <source>
        <strain evidence="7">S1</strain>
    </source>
</reference>
<keyword evidence="2" id="KW-0238">DNA-binding</keyword>
<sequence length="219" mass="23514">MVRVVVAEDHALVRQGIGMLLQSAGDFELVAETAKGSDVELLVQFHKPDLLLLDLALSDSSGIEVARRVRRVAPNVRILVVTGNVYPGSVANAFGAGVNGFVLKHEQGAELLDAIRTVMDGRRYISPQVAKGLDSSANKRPNAQGLPQTLTQREQQIVRMIARGGTNQEIADALHISVLTARKHRQNVMLKLGLHNGAEIAAYAMQAGLMEAPDVGSNL</sequence>
<dbReference type="SMART" id="SM00448">
    <property type="entry name" value="REC"/>
    <property type="match status" value="1"/>
</dbReference>
<dbReference type="InterPro" id="IPR058245">
    <property type="entry name" value="NreC/VraR/RcsB-like_REC"/>
</dbReference>
<dbReference type="CDD" id="cd17535">
    <property type="entry name" value="REC_NarL-like"/>
    <property type="match status" value="1"/>
</dbReference>
<dbReference type="Proteomes" id="UP000028878">
    <property type="component" value="Unassembled WGS sequence"/>
</dbReference>
<evidence type="ECO:0000256" key="3">
    <source>
        <dbReference type="PROSITE-ProRule" id="PRU00169"/>
    </source>
</evidence>
<dbReference type="SUPFAM" id="SSF52172">
    <property type="entry name" value="CheY-like"/>
    <property type="match status" value="1"/>
</dbReference>
<dbReference type="PRINTS" id="PR00038">
    <property type="entry name" value="HTHLUXR"/>
</dbReference>
<dbReference type="InterPro" id="IPR000792">
    <property type="entry name" value="Tscrpt_reg_LuxR_C"/>
</dbReference>
<evidence type="ECO:0000256" key="2">
    <source>
        <dbReference type="ARBA" id="ARBA00023125"/>
    </source>
</evidence>
<dbReference type="Pfam" id="PF00196">
    <property type="entry name" value="GerE"/>
    <property type="match status" value="1"/>
</dbReference>
<evidence type="ECO:0000256" key="1">
    <source>
        <dbReference type="ARBA" id="ARBA00022553"/>
    </source>
</evidence>
<dbReference type="GO" id="GO:0000160">
    <property type="term" value="P:phosphorelay signal transduction system"/>
    <property type="evidence" value="ECO:0007669"/>
    <property type="project" value="InterPro"/>
</dbReference>
<dbReference type="InterPro" id="IPR016032">
    <property type="entry name" value="Sig_transdc_resp-reg_C-effctor"/>
</dbReference>